<feature type="compositionally biased region" description="Pro residues" evidence="1">
    <location>
        <begin position="223"/>
        <end position="236"/>
    </location>
</feature>
<feature type="compositionally biased region" description="Low complexity" evidence="1">
    <location>
        <begin position="36"/>
        <end position="51"/>
    </location>
</feature>
<evidence type="ECO:0000313" key="3">
    <source>
        <dbReference type="Proteomes" id="UP000145832"/>
    </source>
</evidence>
<dbReference type="Proteomes" id="UP000145832">
    <property type="component" value="Segment"/>
</dbReference>
<evidence type="ECO:0000313" key="2">
    <source>
        <dbReference type="EMBL" id="ALN37421.1"/>
    </source>
</evidence>
<protein>
    <recommendedName>
        <fullName evidence="4">Surface protein</fullName>
    </recommendedName>
</protein>
<dbReference type="EMBL" id="KR075882">
    <property type="protein sequence ID" value="ALN37421.1"/>
    <property type="molecule type" value="Genomic_DNA"/>
</dbReference>
<reference evidence="2 3" key="1">
    <citation type="journal article" date="2015" name="G3 (Bethesda)">
        <title>Comparative Genomics of an Emerging Amphibian Virus.</title>
        <authorList>
            <person name="Epstein B."/>
            <person name="Storfer A."/>
        </authorList>
    </citation>
    <scope>NUCLEOTIDE SEQUENCE [LARGE SCALE GENOMIC DNA]</scope>
    <source>
        <strain evidence="2">GUFFY</strain>
    </source>
</reference>
<evidence type="ECO:0000256" key="1">
    <source>
        <dbReference type="SAM" id="MobiDB-lite"/>
    </source>
</evidence>
<gene>
    <name evidence="2" type="ORF">18R</name>
</gene>
<sequence length="608" mass="65722">MYLNALAKVRRGGRPAVKGKPAAGGRPVEGGRRAAGGRPAAGSKAAAGAAGPPKPAKTVRGTVRPRGFGGGRFPPRRFPPAPVDEAAKEAEKILKSIHAHKVVKLPAQRKKHRGLYKAVRHTMPPDYIPVLGVEVLAGISSPDVMQAVLRIAPTRDNTQAADAMLCATILRAMPYKMVHPFLDMAAEGKDRHANVVLRDTFFPQNARTMDEFKAFMRRRAPDCPSPRTPMVKPPFRIPDAKPGLTPSVRNPRLNIPETAMVSIMTSAPWVAGYSIKGTVLPEGSTGALRGGLASRRWYVDNWVSVRMMGNPSVEYLTFSGKRIPETREMYDAYVRHLQSFGTTVTSSSPSPPPNGDAATALANIYVDTGPEYLTALVRALPSGSGAEYEAALAYTVARAVPVFSNGETLHQIRLREGRYRPDGVHGLSDDIAFAEVYSDPDMVDEWKPRLDRIIKARVSEVIAAYRRLATGDLTAKRTPELALSSRIPAPAGLLFPKAFGESAVIRTSRGGRLVIAGARRDAPAVLTDLLSVLITPMYPATAEPRIVASDDSTVLGDEPAAAAVEEPRGQAFRRKWGRGVGGKLLDALENYMDAIQQGRLPPYDNDME</sequence>
<proteinExistence type="predicted"/>
<evidence type="ECO:0008006" key="4">
    <source>
        <dbReference type="Google" id="ProtNLM"/>
    </source>
</evidence>
<feature type="region of interest" description="Disordered" evidence="1">
    <location>
        <begin position="223"/>
        <end position="251"/>
    </location>
</feature>
<dbReference type="InterPro" id="IPR043656">
    <property type="entry name" value="DUF5877"/>
</dbReference>
<dbReference type="Pfam" id="PF19205">
    <property type="entry name" value="DUF5877"/>
    <property type="match status" value="1"/>
</dbReference>
<feature type="region of interest" description="Disordered" evidence="1">
    <location>
        <begin position="8"/>
        <end position="79"/>
    </location>
</feature>
<name>A0A0U2JDJ2_9VIRU</name>
<accession>A0A0U2JDJ2</accession>
<organism evidence="2 3">
    <name type="scientific">Ranavirus ambystoma1</name>
    <dbReference type="NCBI Taxonomy" id="265294"/>
    <lineage>
        <taxon>Viruses</taxon>
        <taxon>Varidnaviria</taxon>
        <taxon>Bamfordvirae</taxon>
        <taxon>Nucleocytoviricota</taxon>
        <taxon>Megaviricetes</taxon>
        <taxon>Pimascovirales</taxon>
        <taxon>Pimascovirales incertae sedis</taxon>
        <taxon>Iridoviridae</taxon>
        <taxon>Alphairidovirinae</taxon>
        <taxon>Ranavirus</taxon>
    </lineage>
</organism>